<evidence type="ECO:0000256" key="2">
    <source>
        <dbReference type="ARBA" id="ARBA00022737"/>
    </source>
</evidence>
<feature type="disulfide bond" evidence="7">
    <location>
        <begin position="96"/>
        <end position="114"/>
    </location>
</feature>
<sequence>MKTTGVAESLFQQGCTSCSNFVLLCLSCACNVGVDFNLLSVVTFVFHLPSVAMVEPVPVIVLHRKVHKDKHVTQCHSGYYKDQSRSQAYCRKCSVCPRGYIEKQACTLTNNTACEQCSVGTFQNRRGGGCKECSKCGKGEFVRRPCRPYKNTRCKPCPEGTFSDDGSRWACKYCQRCWGNQIQLLPCTQTRDTTCGEGFINKLDREERGDNPEEDLEYNVHTRKKEAFHILEKE</sequence>
<comment type="subcellular location">
    <subcellularLocation>
        <location evidence="1">Membrane</location>
    </subcellularLocation>
</comment>
<evidence type="ECO:0000259" key="8">
    <source>
        <dbReference type="PROSITE" id="PS50050"/>
    </source>
</evidence>
<dbReference type="Proteomes" id="UP001164746">
    <property type="component" value="Chromosome 11"/>
</dbReference>
<evidence type="ECO:0000256" key="1">
    <source>
        <dbReference type="ARBA" id="ARBA00004370"/>
    </source>
</evidence>
<dbReference type="PROSITE" id="PS51257">
    <property type="entry name" value="PROKAR_LIPOPROTEIN"/>
    <property type="match status" value="1"/>
</dbReference>
<evidence type="ECO:0000313" key="9">
    <source>
        <dbReference type="EMBL" id="WAR20072.1"/>
    </source>
</evidence>
<feature type="disulfide bond" evidence="7">
    <location>
        <begin position="133"/>
        <end position="146"/>
    </location>
</feature>
<dbReference type="EMBL" id="CP111022">
    <property type="protein sequence ID" value="WAR20072.1"/>
    <property type="molecule type" value="Genomic_DNA"/>
</dbReference>
<proteinExistence type="predicted"/>
<feature type="repeat" description="TNFR-Cys" evidence="7">
    <location>
        <begin position="74"/>
        <end position="114"/>
    </location>
</feature>
<gene>
    <name evidence="9" type="ORF">MAR_001910</name>
</gene>
<feature type="disulfide bond" evidence="7">
    <location>
        <begin position="136"/>
        <end position="154"/>
    </location>
</feature>
<feature type="domain" description="TNFR-Cys" evidence="8">
    <location>
        <begin position="116"/>
        <end position="154"/>
    </location>
</feature>
<dbReference type="PANTHER" id="PTHR46330">
    <property type="entry name" value="TUMOR NECROSIS FACTOR RECEPTOR SUPERFAMILY MEMBER 10B"/>
    <property type="match status" value="1"/>
</dbReference>
<evidence type="ECO:0000256" key="3">
    <source>
        <dbReference type="ARBA" id="ARBA00023136"/>
    </source>
</evidence>
<keyword evidence="5" id="KW-0675">Receptor</keyword>
<evidence type="ECO:0000313" key="10">
    <source>
        <dbReference type="Proteomes" id="UP001164746"/>
    </source>
</evidence>
<feature type="repeat" description="TNFR-Cys" evidence="7">
    <location>
        <begin position="156"/>
        <end position="195"/>
    </location>
</feature>
<evidence type="ECO:0000256" key="7">
    <source>
        <dbReference type="PROSITE-ProRule" id="PRU00206"/>
    </source>
</evidence>
<dbReference type="PANTHER" id="PTHR46330:SF6">
    <property type="entry name" value="HEMATOPOIETIC DEATH RECEPTOR-RELATED"/>
    <property type="match status" value="1"/>
</dbReference>
<keyword evidence="2" id="KW-0677">Repeat</keyword>
<feature type="disulfide bond" evidence="7">
    <location>
        <begin position="93"/>
        <end position="106"/>
    </location>
</feature>
<dbReference type="PROSITE" id="PS50050">
    <property type="entry name" value="TNFR_NGFR_2"/>
    <property type="match status" value="3"/>
</dbReference>
<feature type="repeat" description="TNFR-Cys" evidence="7">
    <location>
        <begin position="116"/>
        <end position="154"/>
    </location>
</feature>
<name>A0ABY7FER5_MYAAR</name>
<keyword evidence="10" id="KW-1185">Reference proteome</keyword>
<reference evidence="9" key="1">
    <citation type="submission" date="2022-11" db="EMBL/GenBank/DDBJ databases">
        <title>Centuries of genome instability and evolution in soft-shell clam transmissible cancer (bioRxiv).</title>
        <authorList>
            <person name="Hart S.F.M."/>
            <person name="Yonemitsu M.A."/>
            <person name="Giersch R.M."/>
            <person name="Beal B.F."/>
            <person name="Arriagada G."/>
            <person name="Davis B.W."/>
            <person name="Ostrander E.A."/>
            <person name="Goff S.P."/>
            <person name="Metzger M.J."/>
        </authorList>
    </citation>
    <scope>NUCLEOTIDE SEQUENCE</scope>
    <source>
        <strain evidence="9">MELC-2E11</strain>
        <tissue evidence="9">Siphon/mantle</tissue>
    </source>
</reference>
<organism evidence="9 10">
    <name type="scientific">Mya arenaria</name>
    <name type="common">Soft-shell clam</name>
    <dbReference type="NCBI Taxonomy" id="6604"/>
    <lineage>
        <taxon>Eukaryota</taxon>
        <taxon>Metazoa</taxon>
        <taxon>Spiralia</taxon>
        <taxon>Lophotrochozoa</taxon>
        <taxon>Mollusca</taxon>
        <taxon>Bivalvia</taxon>
        <taxon>Autobranchia</taxon>
        <taxon>Heteroconchia</taxon>
        <taxon>Euheterodonta</taxon>
        <taxon>Imparidentia</taxon>
        <taxon>Neoheterodontei</taxon>
        <taxon>Myida</taxon>
        <taxon>Myoidea</taxon>
        <taxon>Myidae</taxon>
        <taxon>Mya</taxon>
    </lineage>
</organism>
<keyword evidence="6" id="KW-0325">Glycoprotein</keyword>
<keyword evidence="4 7" id="KW-1015">Disulfide bond</keyword>
<dbReference type="InterPro" id="IPR052491">
    <property type="entry name" value="TNFRSF10"/>
</dbReference>
<feature type="domain" description="TNFR-Cys" evidence="8">
    <location>
        <begin position="156"/>
        <end position="195"/>
    </location>
</feature>
<evidence type="ECO:0000256" key="4">
    <source>
        <dbReference type="ARBA" id="ARBA00023157"/>
    </source>
</evidence>
<accession>A0ABY7FER5</accession>
<dbReference type="Gene3D" id="2.10.50.10">
    <property type="entry name" value="Tumor Necrosis Factor Receptor, subunit A, domain 2"/>
    <property type="match status" value="2"/>
</dbReference>
<evidence type="ECO:0000256" key="5">
    <source>
        <dbReference type="ARBA" id="ARBA00023170"/>
    </source>
</evidence>
<keyword evidence="3" id="KW-0472">Membrane</keyword>
<feature type="disulfide bond" evidence="7">
    <location>
        <begin position="75"/>
        <end position="90"/>
    </location>
</feature>
<evidence type="ECO:0000256" key="6">
    <source>
        <dbReference type="ARBA" id="ARBA00023180"/>
    </source>
</evidence>
<comment type="caution">
    <text evidence="7">Lacks conserved residue(s) required for the propagation of feature annotation.</text>
</comment>
<dbReference type="InterPro" id="IPR001368">
    <property type="entry name" value="TNFR/NGFR_Cys_rich_reg"/>
</dbReference>
<feature type="disulfide bond" evidence="7">
    <location>
        <begin position="174"/>
        <end position="187"/>
    </location>
</feature>
<dbReference type="SMART" id="SM00208">
    <property type="entry name" value="TNFR"/>
    <property type="match status" value="3"/>
</dbReference>
<dbReference type="SUPFAM" id="SSF57586">
    <property type="entry name" value="TNF receptor-like"/>
    <property type="match status" value="2"/>
</dbReference>
<feature type="domain" description="TNFR-Cys" evidence="8">
    <location>
        <begin position="74"/>
        <end position="114"/>
    </location>
</feature>
<feature type="disulfide bond" evidence="7">
    <location>
        <begin position="177"/>
        <end position="195"/>
    </location>
</feature>
<dbReference type="Pfam" id="PF00020">
    <property type="entry name" value="TNFR_c6"/>
    <property type="match status" value="3"/>
</dbReference>
<protein>
    <submittedName>
        <fullName evidence="9">TNR16-like protein</fullName>
    </submittedName>
</protein>
<dbReference type="PROSITE" id="PS00652">
    <property type="entry name" value="TNFR_NGFR_1"/>
    <property type="match status" value="3"/>
</dbReference>